<dbReference type="InterPro" id="IPR034804">
    <property type="entry name" value="SQR/QFR_C/D"/>
</dbReference>
<keyword evidence="1" id="KW-0472">Membrane</keyword>
<organism evidence="3 4">
    <name type="scientific">Agaricus bisporus var. burnettii</name>
    <dbReference type="NCBI Taxonomy" id="192524"/>
    <lineage>
        <taxon>Eukaryota</taxon>
        <taxon>Fungi</taxon>
        <taxon>Dikarya</taxon>
        <taxon>Basidiomycota</taxon>
        <taxon>Agaricomycotina</taxon>
        <taxon>Agaricomycetes</taxon>
        <taxon>Agaricomycetidae</taxon>
        <taxon>Agaricales</taxon>
        <taxon>Agaricineae</taxon>
        <taxon>Agaricaceae</taxon>
        <taxon>Agaricus</taxon>
    </lineage>
</organism>
<dbReference type="Gene3D" id="1.20.1300.10">
    <property type="entry name" value="Fumarate reductase/succinate dehydrogenase, transmembrane subunit"/>
    <property type="match status" value="1"/>
</dbReference>
<accession>A0A8H7F560</accession>
<feature type="transmembrane region" description="Helical" evidence="1">
    <location>
        <begin position="30"/>
        <end position="52"/>
    </location>
</feature>
<sequence>MSIPGNKATGGIRGTIVKSLTTISHVTSPFISVFLLVHLSAPVLANFGGTSLASQTMVLGREYYQSERGETYLVLGPIVLHALSGIAKRLLTSTASNEKKNQSPSLRNRSFKSLLSLTAYSTALIFLPIHFLIHRDYPTIAMEPIHSVGPASLDYEFVKYGLQSWPVRSWVLYVGLVGSVVLHVADGSALLWNTWVGGGGGLSRKTRRCILTCGVVVPVLLGLRAMVKEPRMILKFLEDRYHAVFTQSMVYRF</sequence>
<dbReference type="AlphaFoldDB" id="A0A8H7F560"/>
<name>A0A8H7F560_AGABI</name>
<dbReference type="Proteomes" id="UP000629468">
    <property type="component" value="Unassembled WGS sequence"/>
</dbReference>
<feature type="transmembrane region" description="Helical" evidence="1">
    <location>
        <begin position="170"/>
        <end position="196"/>
    </location>
</feature>
<dbReference type="InterPro" id="IPR039960">
    <property type="entry name" value="MCP1"/>
</dbReference>
<proteinExistence type="predicted"/>
<keyword evidence="1" id="KW-0812">Transmembrane</keyword>
<feature type="transmembrane region" description="Helical" evidence="1">
    <location>
        <begin position="72"/>
        <end position="91"/>
    </location>
</feature>
<dbReference type="EMBL" id="JABXXO010000005">
    <property type="protein sequence ID" value="KAF7777612.1"/>
    <property type="molecule type" value="Genomic_DNA"/>
</dbReference>
<reference evidence="3 4" key="1">
    <citation type="journal article" name="Sci. Rep.">
        <title>Telomere-to-telomere assembled and centromere annotated genomes of the two main subspecies of the button mushroom Agaricus bisporus reveal especially polymorphic chromosome ends.</title>
        <authorList>
            <person name="Sonnenberg A.S.M."/>
            <person name="Sedaghat-Telgerd N."/>
            <person name="Lavrijssen B."/>
            <person name="Ohm R.A."/>
            <person name="Hendrickx P.M."/>
            <person name="Scholtmeijer K."/>
            <person name="Baars J.J.P."/>
            <person name="van Peer A."/>
        </authorList>
    </citation>
    <scope>NUCLEOTIDE SEQUENCE [LARGE SCALE GENOMIC DNA]</scope>
    <source>
        <strain evidence="3 4">H119_p4</strain>
    </source>
</reference>
<dbReference type="SUPFAM" id="SSF81343">
    <property type="entry name" value="Fumarate reductase respiratory complex transmembrane subunits"/>
    <property type="match status" value="1"/>
</dbReference>
<evidence type="ECO:0000259" key="2">
    <source>
        <dbReference type="Pfam" id="PF07950"/>
    </source>
</evidence>
<feature type="transmembrane region" description="Helical" evidence="1">
    <location>
        <begin position="111"/>
        <end position="133"/>
    </location>
</feature>
<dbReference type="OMA" id="WPWRSWL"/>
<feature type="domain" description="Mitochondrial adapter protein MCP1 transmembrane" evidence="2">
    <location>
        <begin position="126"/>
        <end position="208"/>
    </location>
</feature>
<keyword evidence="1" id="KW-1133">Transmembrane helix</keyword>
<dbReference type="PANTHER" id="PTHR38409">
    <property type="entry name" value="MDM10-COMPLEMENTING PROTEIN 1"/>
    <property type="match status" value="1"/>
</dbReference>
<dbReference type="InterPro" id="IPR012472">
    <property type="entry name" value="MCP1_TM"/>
</dbReference>
<evidence type="ECO:0000313" key="4">
    <source>
        <dbReference type="Proteomes" id="UP000629468"/>
    </source>
</evidence>
<evidence type="ECO:0000313" key="3">
    <source>
        <dbReference type="EMBL" id="KAF7777612.1"/>
    </source>
</evidence>
<dbReference type="GO" id="GO:0055088">
    <property type="term" value="P:lipid homeostasis"/>
    <property type="evidence" value="ECO:0007669"/>
    <property type="project" value="InterPro"/>
</dbReference>
<dbReference type="GO" id="GO:0016020">
    <property type="term" value="C:membrane"/>
    <property type="evidence" value="ECO:0007669"/>
    <property type="project" value="InterPro"/>
</dbReference>
<dbReference type="PANTHER" id="PTHR38409:SF1">
    <property type="entry name" value="MITOCHONDRIAL ADAPTER PROTEIN MCP1"/>
    <property type="match status" value="1"/>
</dbReference>
<dbReference type="Pfam" id="PF07950">
    <property type="entry name" value="MCP1_TM"/>
    <property type="match status" value="1"/>
</dbReference>
<evidence type="ECO:0000256" key="1">
    <source>
        <dbReference type="SAM" id="Phobius"/>
    </source>
</evidence>
<protein>
    <recommendedName>
        <fullName evidence="2">Mitochondrial adapter protein MCP1 transmembrane domain-containing protein</fullName>
    </recommendedName>
</protein>
<comment type="caution">
    <text evidence="3">The sequence shown here is derived from an EMBL/GenBank/DDBJ whole genome shotgun (WGS) entry which is preliminary data.</text>
</comment>
<gene>
    <name evidence="3" type="ORF">Agabi119p4_3684</name>
</gene>
<feature type="transmembrane region" description="Helical" evidence="1">
    <location>
        <begin position="208"/>
        <end position="227"/>
    </location>
</feature>